<evidence type="ECO:0000256" key="2">
    <source>
        <dbReference type="ARBA" id="ARBA00005466"/>
    </source>
</evidence>
<dbReference type="InterPro" id="IPR016169">
    <property type="entry name" value="FAD-bd_PCMH_sub2"/>
</dbReference>
<comment type="cofactor">
    <cofactor evidence="1">
        <name>FAD</name>
        <dbReference type="ChEBI" id="CHEBI:57692"/>
    </cofactor>
</comment>
<keyword evidence="9" id="KW-1185">Reference proteome</keyword>
<dbReference type="InterPro" id="IPR036318">
    <property type="entry name" value="FAD-bd_PCMH-like_sf"/>
</dbReference>
<dbReference type="Pfam" id="PF08031">
    <property type="entry name" value="BBE"/>
    <property type="match status" value="1"/>
</dbReference>
<evidence type="ECO:0000256" key="6">
    <source>
        <dbReference type="SAM" id="SignalP"/>
    </source>
</evidence>
<dbReference type="PROSITE" id="PS51387">
    <property type="entry name" value="FAD_PCMH"/>
    <property type="match status" value="1"/>
</dbReference>
<evidence type="ECO:0000256" key="5">
    <source>
        <dbReference type="ARBA" id="ARBA00023002"/>
    </source>
</evidence>
<dbReference type="EMBL" id="JAQIZZ010000002">
    <property type="protein sequence ID" value="KAJ5552382.1"/>
    <property type="molecule type" value="Genomic_DNA"/>
</dbReference>
<dbReference type="PANTHER" id="PTHR42973:SF39">
    <property type="entry name" value="FAD-BINDING PCMH-TYPE DOMAIN-CONTAINING PROTEIN"/>
    <property type="match status" value="1"/>
</dbReference>
<dbReference type="SUPFAM" id="SSF56176">
    <property type="entry name" value="FAD-binding/transporter-associated domain-like"/>
    <property type="match status" value="1"/>
</dbReference>
<dbReference type="Gene3D" id="3.30.465.10">
    <property type="match status" value="2"/>
</dbReference>
<evidence type="ECO:0000259" key="7">
    <source>
        <dbReference type="PROSITE" id="PS51387"/>
    </source>
</evidence>
<dbReference type="InterPro" id="IPR006094">
    <property type="entry name" value="Oxid_FAD_bind_N"/>
</dbReference>
<evidence type="ECO:0000256" key="1">
    <source>
        <dbReference type="ARBA" id="ARBA00001974"/>
    </source>
</evidence>
<organism evidence="8 9">
    <name type="scientific">Penicillium frequentans</name>
    <dbReference type="NCBI Taxonomy" id="3151616"/>
    <lineage>
        <taxon>Eukaryota</taxon>
        <taxon>Fungi</taxon>
        <taxon>Dikarya</taxon>
        <taxon>Ascomycota</taxon>
        <taxon>Pezizomycotina</taxon>
        <taxon>Eurotiomycetes</taxon>
        <taxon>Eurotiomycetidae</taxon>
        <taxon>Eurotiales</taxon>
        <taxon>Aspergillaceae</taxon>
        <taxon>Penicillium</taxon>
    </lineage>
</organism>
<dbReference type="PANTHER" id="PTHR42973">
    <property type="entry name" value="BINDING OXIDOREDUCTASE, PUTATIVE (AFU_ORTHOLOGUE AFUA_1G17690)-RELATED"/>
    <property type="match status" value="1"/>
</dbReference>
<dbReference type="InterPro" id="IPR016166">
    <property type="entry name" value="FAD-bd_PCMH"/>
</dbReference>
<keyword evidence="5" id="KW-0560">Oxidoreductase</keyword>
<comment type="similarity">
    <text evidence="2">Belongs to the oxygen-dependent FAD-linked oxidoreductase family.</text>
</comment>
<gene>
    <name evidence="8" type="ORF">N7494_001760</name>
</gene>
<evidence type="ECO:0000256" key="3">
    <source>
        <dbReference type="ARBA" id="ARBA00022630"/>
    </source>
</evidence>
<dbReference type="InterPro" id="IPR012951">
    <property type="entry name" value="BBE"/>
</dbReference>
<accession>A0AAD6D2C6</accession>
<protein>
    <recommendedName>
        <fullName evidence="7">FAD-binding PCMH-type domain-containing protein</fullName>
    </recommendedName>
</protein>
<keyword evidence="3" id="KW-0285">Flavoprotein</keyword>
<feature type="signal peptide" evidence="6">
    <location>
        <begin position="1"/>
        <end position="19"/>
    </location>
</feature>
<dbReference type="GO" id="GO:0071949">
    <property type="term" value="F:FAD binding"/>
    <property type="evidence" value="ECO:0007669"/>
    <property type="project" value="InterPro"/>
</dbReference>
<dbReference type="Proteomes" id="UP001220324">
    <property type="component" value="Unassembled WGS sequence"/>
</dbReference>
<keyword evidence="4" id="KW-0274">FAD</keyword>
<evidence type="ECO:0000313" key="8">
    <source>
        <dbReference type="EMBL" id="KAJ5552382.1"/>
    </source>
</evidence>
<dbReference type="GO" id="GO:0016491">
    <property type="term" value="F:oxidoreductase activity"/>
    <property type="evidence" value="ECO:0007669"/>
    <property type="project" value="UniProtKB-KW"/>
</dbReference>
<evidence type="ECO:0000313" key="9">
    <source>
        <dbReference type="Proteomes" id="UP001220324"/>
    </source>
</evidence>
<name>A0AAD6D2C6_9EURO</name>
<comment type="caution">
    <text evidence="8">The sequence shown here is derived from an EMBL/GenBank/DDBJ whole genome shotgun (WGS) entry which is preliminary data.</text>
</comment>
<feature type="domain" description="FAD-binding PCMH-type" evidence="7">
    <location>
        <begin position="114"/>
        <end position="301"/>
    </location>
</feature>
<dbReference type="InterPro" id="IPR050416">
    <property type="entry name" value="FAD-linked_Oxidoreductase"/>
</dbReference>
<reference evidence="8 9" key="1">
    <citation type="journal article" date="2023" name="IMA Fungus">
        <title>Comparative genomic study of the Penicillium genus elucidates a diverse pangenome and 15 lateral gene transfer events.</title>
        <authorList>
            <person name="Petersen C."/>
            <person name="Sorensen T."/>
            <person name="Nielsen M.R."/>
            <person name="Sondergaard T.E."/>
            <person name="Sorensen J.L."/>
            <person name="Fitzpatrick D.A."/>
            <person name="Frisvad J.C."/>
            <person name="Nielsen K.L."/>
        </authorList>
    </citation>
    <scope>NUCLEOTIDE SEQUENCE [LARGE SCALE GENOMIC DNA]</scope>
    <source>
        <strain evidence="8 9">IBT 35679</strain>
    </source>
</reference>
<keyword evidence="6" id="KW-0732">Signal</keyword>
<dbReference type="Pfam" id="PF01565">
    <property type="entry name" value="FAD_binding_4"/>
    <property type="match status" value="1"/>
</dbReference>
<feature type="chain" id="PRO_5042083046" description="FAD-binding PCMH-type domain-containing protein" evidence="6">
    <location>
        <begin position="20"/>
        <end position="593"/>
    </location>
</feature>
<evidence type="ECO:0000256" key="4">
    <source>
        <dbReference type="ARBA" id="ARBA00022827"/>
    </source>
</evidence>
<proteinExistence type="inferred from homology"/>
<sequence length="593" mass="63728">MRSHTLLYSFFASAGLAVAAKSCRCLPSESCWPSHAEWQSFNRTANGRVHALRPVGAVCHGSAYSSAACAVAQENEYDSIWRADQPGAVEWPNWEAWPELNQSCYIDSKKSIPCGQGRISLYTLQAESAVDIQAGVKFARKHNLRVAIRNSGHNHAGRSVAPESLQINTHLMVNKTVHTNFKPAGYNGADGGVGLAVTLGAGVELYDMYTWLAENDIMAVGGSAHGVGVTGGYIQGGGHSLLAGIHGMASDNALEFTVVVADGRHLTANAYQNSDLFWALRGGGGGTWGVVTSVTVRAFDDAPFVSFSISGGAEFESDEYWNAVEFFHSFLPKFNEAGGSLYYWLIPDYPDSTLGHVSAISAQGGFGNATSKAAVDKFMLPLVYTLGNLTGAAFTYSSTYIPKASSLYVAEFESSDSVGTPVILGSRLITRDFMKSAEGPGKVTDALRSLRVYPGNTTLGQNAIQGLVVGGPAVWANAGVVDSALHPIWRKALVHVILARGWDIDTPVAEQQAIQRNLTEVEVPILKTLDPAPEGGCYLNEADGYEEGFQDSFWGSNYARLYKLKQKWDPENLFIVRTGVGSEDWDAEGLCPK</sequence>
<dbReference type="AlphaFoldDB" id="A0AAD6D2C6"/>